<evidence type="ECO:0000313" key="1">
    <source>
        <dbReference type="EMBL" id="MBF5059394.1"/>
    </source>
</evidence>
<comment type="caution">
    <text evidence="1">The sequence shown here is derived from an EMBL/GenBank/DDBJ whole genome shotgun (WGS) entry which is preliminary data.</text>
</comment>
<keyword evidence="2" id="KW-1185">Reference proteome</keyword>
<proteinExistence type="predicted"/>
<accession>A0ABS0AZM1</accession>
<reference evidence="1 2" key="1">
    <citation type="submission" date="2020-01" db="EMBL/GenBank/DDBJ databases">
        <title>Draft genome sequence of Cand. Neptunochlamydia vexilliferae K9.</title>
        <authorList>
            <person name="Schulz F."/>
            <person name="Koestlbacher S."/>
            <person name="Wascher F."/>
            <person name="Pizzetti I."/>
            <person name="Horn M."/>
        </authorList>
    </citation>
    <scope>NUCLEOTIDE SEQUENCE [LARGE SCALE GENOMIC DNA]</scope>
    <source>
        <strain evidence="1 2">K9</strain>
    </source>
</reference>
<protein>
    <submittedName>
        <fullName evidence="1">Uncharacterized protein</fullName>
    </submittedName>
</protein>
<dbReference type="Proteomes" id="UP001194714">
    <property type="component" value="Unassembled WGS sequence"/>
</dbReference>
<gene>
    <name evidence="1" type="ORF">NEPTK9_000906</name>
</gene>
<name>A0ABS0AZM1_9BACT</name>
<dbReference type="RefSeq" id="WP_194847695.1">
    <property type="nucleotide sequence ID" value="NZ_JAAEJV010000020.1"/>
</dbReference>
<evidence type="ECO:0000313" key="2">
    <source>
        <dbReference type="Proteomes" id="UP001194714"/>
    </source>
</evidence>
<dbReference type="EMBL" id="JAAEJV010000020">
    <property type="protein sequence ID" value="MBF5059394.1"/>
    <property type="molecule type" value="Genomic_DNA"/>
</dbReference>
<organism evidence="1 2">
    <name type="scientific">Candidatus Neptunichlamydia vexilliferae</name>
    <dbReference type="NCBI Taxonomy" id="1651774"/>
    <lineage>
        <taxon>Bacteria</taxon>
        <taxon>Pseudomonadati</taxon>
        <taxon>Chlamydiota</taxon>
        <taxon>Chlamydiia</taxon>
        <taxon>Parachlamydiales</taxon>
        <taxon>Simkaniaceae</taxon>
        <taxon>Candidatus Neptunichlamydia</taxon>
    </lineage>
</organism>
<sequence>MINFFFFVLLIPLCLFGSTKDELLSDFATHVVQDRFVEAHRFLNAWEAGYAEDFHTVNICRAFLLLRDSCLEEATYLFEEHFPSALAEGMSYSISYLFYGCLSQIESTLFKTSKCKSALPIVLCKRGWKIKAVIGAILVGTGAIVAAVNPAIGGSMITTGLGFVADGTIGSIDEQDEMMKERDAQRRREEEELKGIAFTFPAKILLL</sequence>